<dbReference type="PANTHER" id="PTHR15829">
    <property type="entry name" value="PROTEIN KINASE PKN/PRK1, EFFECTOR"/>
    <property type="match status" value="1"/>
</dbReference>
<feature type="domain" description="FAM65 N-terminal" evidence="3">
    <location>
        <begin position="69"/>
        <end position="319"/>
    </location>
</feature>
<feature type="compositionally biased region" description="Basic and acidic residues" evidence="2">
    <location>
        <begin position="816"/>
        <end position="847"/>
    </location>
</feature>
<dbReference type="InterPro" id="IPR031780">
    <property type="entry name" value="FAM65_N"/>
</dbReference>
<comment type="similarity">
    <text evidence="1">Belongs to the RIPOR family.</text>
</comment>
<evidence type="ECO:0000313" key="6">
    <source>
        <dbReference type="Proteomes" id="UP000663882"/>
    </source>
</evidence>
<sequence>MSTNRLTPFNKRTMPTNNNTHTIPDILGHEQIDLTRLKKQAQLTQTQIPKIPRITRTLNTLENVLKVLEEHSRTSKYHIDQLVESVEKENHQLARQLHESQVAYLKLQAHTASLQSLKECYCRYAHMLDGARTMFNAYQQTTTRRDSIDQVKLGLKECTKTLCAIEAQLEAMLGTFVLNLQEISGFSRICPGDEYELIIRYGQQKWKTRGRIPKHDKNEQNWTRQIFHLKAKLADLLLIKISEVRLLGVSLKTIGTKCFEVNNFYSMETQRMIINANQSGTIKLIFLVNWDLYDQVDTKFTFYNPNRTYSDVTRTWSMFVGNTTLLRTVNDTLTSSSSSSQYSSKRLSTFCPISSQETNEYVTYNSTTDESNHYDEIDIENKYEQIPKEEICDNIHVHDDTHSSSNSSSFAAGLNSDEISSAASIDYCQTEAEGGGEEEEIENESIYELVLLIDQVRTCLDDLRLTDRSFSIIFDKIEHIINDLDKIIKTQIHEQTEKTLEIENILTDFNFLNTFDDEDTLKTIDSGFEGEQQQHIKQNENFKSNINQPINTIFIDILNRILILLYYIQNRSKSDDNLILERLNEQYEQLNMAISWCENQVQDVKQDTDFHHLALSQCDQSIIEFWSKCCSNETFIVSFERCLNEIMKYLNCNQDIAEYLLNNLCYLSFRINFVHPKFLTLIQIWFLLKKDQSDIDKDIQIANEQIELSKNLSNLILNNNYTQIALMLNRRTLNNNEFINRILYEYDFKIPDELIGMLLTSIRYDVISHLRTTLLSHNDNPYFIMGKQNRAIAQKAKVKQQQNNKKPKPVKTNLKRLNERVRNKVEQVDKLYDNKSNEKKQKMETTKQDTSSVDNK</sequence>
<evidence type="ECO:0000256" key="1">
    <source>
        <dbReference type="ARBA" id="ARBA00005744"/>
    </source>
</evidence>
<evidence type="ECO:0000259" key="3">
    <source>
        <dbReference type="Pfam" id="PF15903"/>
    </source>
</evidence>
<dbReference type="EMBL" id="CAJOBE010000143">
    <property type="protein sequence ID" value="CAF3580183.1"/>
    <property type="molecule type" value="Genomic_DNA"/>
</dbReference>
<organism evidence="4 6">
    <name type="scientific">Rotaria sordida</name>
    <dbReference type="NCBI Taxonomy" id="392033"/>
    <lineage>
        <taxon>Eukaryota</taxon>
        <taxon>Metazoa</taxon>
        <taxon>Spiralia</taxon>
        <taxon>Gnathifera</taxon>
        <taxon>Rotifera</taxon>
        <taxon>Eurotatoria</taxon>
        <taxon>Bdelloidea</taxon>
        <taxon>Philodinida</taxon>
        <taxon>Philodinidae</taxon>
        <taxon>Rotaria</taxon>
    </lineage>
</organism>
<accession>A0A815DE95</accession>
<dbReference type="AlphaFoldDB" id="A0A815DE95"/>
<protein>
    <recommendedName>
        <fullName evidence="3">FAM65 N-terminal domain-containing protein</fullName>
    </recommendedName>
</protein>
<dbReference type="InterPro" id="IPR026136">
    <property type="entry name" value="RIPOR3"/>
</dbReference>
<dbReference type="Pfam" id="PF15903">
    <property type="entry name" value="PL48"/>
    <property type="match status" value="1"/>
</dbReference>
<name>A0A815DE95_9BILA</name>
<proteinExistence type="inferred from homology"/>
<dbReference type="Proteomes" id="UP000663882">
    <property type="component" value="Unassembled WGS sequence"/>
</dbReference>
<reference evidence="4" key="1">
    <citation type="submission" date="2021-02" db="EMBL/GenBank/DDBJ databases">
        <authorList>
            <person name="Nowell W R."/>
        </authorList>
    </citation>
    <scope>NUCLEOTIDE SEQUENCE</scope>
</reference>
<evidence type="ECO:0000313" key="4">
    <source>
        <dbReference type="EMBL" id="CAF1292518.1"/>
    </source>
</evidence>
<dbReference type="OrthoDB" id="9999654at2759"/>
<evidence type="ECO:0000313" key="5">
    <source>
        <dbReference type="EMBL" id="CAF3580183.1"/>
    </source>
</evidence>
<gene>
    <name evidence="5" type="ORF">FNK824_LOCUS2388</name>
    <name evidence="4" type="ORF">RFH988_LOCUS29294</name>
</gene>
<evidence type="ECO:0000256" key="2">
    <source>
        <dbReference type="SAM" id="MobiDB-lite"/>
    </source>
</evidence>
<dbReference type="Proteomes" id="UP000663874">
    <property type="component" value="Unassembled WGS sequence"/>
</dbReference>
<dbReference type="PANTHER" id="PTHR15829:SF13">
    <property type="entry name" value="FAM65 N-TERMINAL DOMAIN-CONTAINING PROTEIN"/>
    <property type="match status" value="1"/>
</dbReference>
<dbReference type="EMBL" id="CAJNOO010002726">
    <property type="protein sequence ID" value="CAF1292518.1"/>
    <property type="molecule type" value="Genomic_DNA"/>
</dbReference>
<feature type="region of interest" description="Disordered" evidence="2">
    <location>
        <begin position="797"/>
        <end position="856"/>
    </location>
</feature>
<comment type="caution">
    <text evidence="4">The sequence shown here is derived from an EMBL/GenBank/DDBJ whole genome shotgun (WGS) entry which is preliminary data.</text>
</comment>